<keyword evidence="10" id="KW-1185">Reference proteome</keyword>
<protein>
    <recommendedName>
        <fullName evidence="3">Lectin-like protein BA14k</fullName>
    </recommendedName>
</protein>
<feature type="region of interest" description="Disordered" evidence="7">
    <location>
        <begin position="109"/>
        <end position="128"/>
    </location>
</feature>
<keyword evidence="4" id="KW-0472">Membrane</keyword>
<evidence type="ECO:0000256" key="3">
    <source>
        <dbReference type="ARBA" id="ARBA00020552"/>
    </source>
</evidence>
<dbReference type="EMBL" id="CP001562">
    <property type="protein sequence ID" value="ACS50868.1"/>
    <property type="molecule type" value="Genomic_DNA"/>
</dbReference>
<evidence type="ECO:0000313" key="10">
    <source>
        <dbReference type="Proteomes" id="UP000001489"/>
    </source>
</evidence>
<evidence type="ECO:0000313" key="9">
    <source>
        <dbReference type="EMBL" id="ACS50868.1"/>
    </source>
</evidence>
<reference evidence="9 10" key="1">
    <citation type="journal article" date="2009" name="PLoS Genet.">
        <title>Run-off replication of host-adaptability genes is associated with gene transfer agents in the genome of mouse-infecting Bartonella grahamii.</title>
        <authorList>
            <person name="Berglund E.C."/>
            <person name="Frank A.C."/>
            <person name="Calteau A."/>
            <person name="Vinnere Pettersson O."/>
            <person name="Granberg F."/>
            <person name="Eriksson A.-S."/>
            <person name="Naeslund K."/>
            <person name="Holmberg M."/>
            <person name="Lindroos H."/>
            <person name="Andersson S.G."/>
        </authorList>
    </citation>
    <scope>NUCLEOTIDE SEQUENCE [LARGE SCALE GENOMIC DNA]</scope>
    <source>
        <strain evidence="10">as4aup</strain>
    </source>
</reference>
<dbReference type="GO" id="GO:0016020">
    <property type="term" value="C:membrane"/>
    <property type="evidence" value="ECO:0007669"/>
    <property type="project" value="UniProtKB-SubCell"/>
</dbReference>
<dbReference type="Pfam" id="PF07886">
    <property type="entry name" value="BA14K"/>
    <property type="match status" value="1"/>
</dbReference>
<dbReference type="OrthoDB" id="7889197at2"/>
<dbReference type="eggNOG" id="ENOG5033457">
    <property type="taxonomic scope" value="Bacteria"/>
</dbReference>
<evidence type="ECO:0000256" key="7">
    <source>
        <dbReference type="SAM" id="MobiDB-lite"/>
    </source>
</evidence>
<evidence type="ECO:0000256" key="4">
    <source>
        <dbReference type="ARBA" id="ARBA00022475"/>
    </source>
</evidence>
<sequence length="255" mass="30428">MKKVIRLAVLSAMSTVTVFMPLNATLADMAWDFTHSITRETDDMMRKMRKERDDATREIDKKIDDIWRSHFSSSHCSDSKNVCHSDDFQKFVDDFRKRSEENSRRFKAKLNKTEQQQQQQHHHHHHHYHHYHHYHHVENKTYHHIERKKTKHSNIHIDNSGDALAVGILGTILKKPEQPQVVYQIVPQNQVIYQKVPQNQRVYQVQQTAEYEPLQQSLESNWLSYCKKKYRSFNPKTGTFRDRNGLEHICYAPIN</sequence>
<evidence type="ECO:0000256" key="6">
    <source>
        <dbReference type="ARBA" id="ARBA00025321"/>
    </source>
</evidence>
<dbReference type="RefSeq" id="WP_012754897.1">
    <property type="nucleotide sequence ID" value="NC_012846.1"/>
</dbReference>
<dbReference type="AlphaFoldDB" id="C6ACF6"/>
<proteinExistence type="inferred from homology"/>
<organism evidence="9 10">
    <name type="scientific">Bartonella grahamii (strain as4aup)</name>
    <dbReference type="NCBI Taxonomy" id="634504"/>
    <lineage>
        <taxon>Bacteria</taxon>
        <taxon>Pseudomonadati</taxon>
        <taxon>Pseudomonadota</taxon>
        <taxon>Alphaproteobacteria</taxon>
        <taxon>Hyphomicrobiales</taxon>
        <taxon>Bartonellaceae</taxon>
        <taxon>Bartonella</taxon>
    </lineage>
</organism>
<keyword evidence="8" id="KW-0732">Signal</keyword>
<feature type="signal peptide" evidence="8">
    <location>
        <begin position="1"/>
        <end position="24"/>
    </location>
</feature>
<keyword evidence="5" id="KW-0430">Lectin</keyword>
<comment type="function">
    <text evidence="6">Has immunoglobulin-binding and hemagglutination properties, and can bind to mannose. Essential for virulence. May be involved in LPS biosynthesis or polysaccharide transport.</text>
</comment>
<dbReference type="KEGG" id="bgr:Bgr_05490"/>
<gene>
    <name evidence="9" type="ordered locus">Bgr_05490</name>
</gene>
<dbReference type="InterPro" id="IPR012413">
    <property type="entry name" value="BA14K"/>
</dbReference>
<evidence type="ECO:0000256" key="5">
    <source>
        <dbReference type="ARBA" id="ARBA00022734"/>
    </source>
</evidence>
<name>C6ACF6_BARGA</name>
<keyword evidence="4" id="KW-1003">Cell membrane</keyword>
<feature type="chain" id="PRO_5002961421" description="Lectin-like protein BA14k" evidence="8">
    <location>
        <begin position="25"/>
        <end position="255"/>
    </location>
</feature>
<evidence type="ECO:0000256" key="2">
    <source>
        <dbReference type="ARBA" id="ARBA00010270"/>
    </source>
</evidence>
<dbReference type="GO" id="GO:0030246">
    <property type="term" value="F:carbohydrate binding"/>
    <property type="evidence" value="ECO:0007669"/>
    <property type="project" value="UniProtKB-KW"/>
</dbReference>
<dbReference type="HOGENOM" id="CLU_095224_0_0_5"/>
<evidence type="ECO:0000256" key="8">
    <source>
        <dbReference type="SAM" id="SignalP"/>
    </source>
</evidence>
<dbReference type="Proteomes" id="UP000001489">
    <property type="component" value="Chromosome"/>
</dbReference>
<evidence type="ECO:0000256" key="1">
    <source>
        <dbReference type="ARBA" id="ARBA00004167"/>
    </source>
</evidence>
<comment type="subcellular location">
    <subcellularLocation>
        <location evidence="1">Membrane</location>
        <topology evidence="1">Single-pass membrane protein</topology>
    </subcellularLocation>
</comment>
<comment type="similarity">
    <text evidence="2">Belongs to the BA14k family.</text>
</comment>
<accession>C6ACF6</accession>